<dbReference type="SUPFAM" id="SSF50960">
    <property type="entry name" value="TolB, C-terminal domain"/>
    <property type="match status" value="1"/>
</dbReference>
<evidence type="ECO:0000256" key="1">
    <source>
        <dbReference type="PROSITE-ProRule" id="PRU00221"/>
    </source>
</evidence>
<dbReference type="InterPro" id="IPR015943">
    <property type="entry name" value="WD40/YVTN_repeat-like_dom_sf"/>
</dbReference>
<feature type="repeat" description="WD" evidence="1">
    <location>
        <begin position="271"/>
        <end position="305"/>
    </location>
</feature>
<accession>A0A6P2DF18</accession>
<keyword evidence="3" id="KW-1185">Reference proteome</keyword>
<dbReference type="Proteomes" id="UP000464178">
    <property type="component" value="Chromosome"/>
</dbReference>
<dbReference type="PROSITE" id="PS50294">
    <property type="entry name" value="WD_REPEATS_REGION"/>
    <property type="match status" value="1"/>
</dbReference>
<dbReference type="PANTHER" id="PTHR19879">
    <property type="entry name" value="TRANSCRIPTION INITIATION FACTOR TFIID"/>
    <property type="match status" value="1"/>
</dbReference>
<organism evidence="2 3">
    <name type="scientific">Gemmata massiliana</name>
    <dbReference type="NCBI Taxonomy" id="1210884"/>
    <lineage>
        <taxon>Bacteria</taxon>
        <taxon>Pseudomonadati</taxon>
        <taxon>Planctomycetota</taxon>
        <taxon>Planctomycetia</taxon>
        <taxon>Gemmatales</taxon>
        <taxon>Gemmataceae</taxon>
        <taxon>Gemmata</taxon>
    </lineage>
</organism>
<dbReference type="EMBL" id="LR593886">
    <property type="protein sequence ID" value="VTS00301.1"/>
    <property type="molecule type" value="Genomic_DNA"/>
</dbReference>
<protein>
    <submittedName>
        <fullName evidence="2">Uncharacterized protein</fullName>
    </submittedName>
</protein>
<dbReference type="RefSeq" id="WP_162672132.1">
    <property type="nucleotide sequence ID" value="NZ_LR593886.1"/>
</dbReference>
<gene>
    <name evidence="2" type="ORF">SOIL9_82300</name>
</gene>
<dbReference type="Pfam" id="PF00400">
    <property type="entry name" value="WD40"/>
    <property type="match status" value="2"/>
</dbReference>
<dbReference type="Gene3D" id="2.130.10.10">
    <property type="entry name" value="YVTN repeat-like/Quinoprotein amine dehydrogenase"/>
    <property type="match status" value="2"/>
</dbReference>
<proteinExistence type="predicted"/>
<dbReference type="KEGG" id="gms:SOIL9_82300"/>
<evidence type="ECO:0000313" key="2">
    <source>
        <dbReference type="EMBL" id="VTS00301.1"/>
    </source>
</evidence>
<dbReference type="AlphaFoldDB" id="A0A6P2DF18"/>
<dbReference type="PANTHER" id="PTHR19879:SF9">
    <property type="entry name" value="TRANSCRIPTION INITIATION FACTOR TFIID SUBUNIT 5"/>
    <property type="match status" value="1"/>
</dbReference>
<keyword evidence="1" id="KW-0853">WD repeat</keyword>
<dbReference type="PROSITE" id="PS50082">
    <property type="entry name" value="WD_REPEATS_2"/>
    <property type="match status" value="1"/>
</dbReference>
<dbReference type="SMART" id="SM00320">
    <property type="entry name" value="WD40"/>
    <property type="match status" value="3"/>
</dbReference>
<dbReference type="InterPro" id="IPR001680">
    <property type="entry name" value="WD40_rpt"/>
</dbReference>
<evidence type="ECO:0000313" key="3">
    <source>
        <dbReference type="Proteomes" id="UP000464178"/>
    </source>
</evidence>
<sequence>MRVLKTALGEVLDVAFSPDSRAVAAVVEAKNVFLWNLDSPNIAPVRLELGGKYRSGGLSFSADGRQLSWQLFDGRRTYDRDTRDATSEYPALLATATAWKLGAEGTHLVSVHGLPDHVLAGWKHKDEEWVRQWLISTRDLSVGSVTVAPAGDRFAMFTRATEADRWWEQEHRLEIRDAATSAAQSFGTYPYSYAGKLAFHPTGKQIVGINDATLLAWSLPEGGDPRLARSDNKKHFTAFAYHPTGHRLFVTSNDETVHVFDTHALERVNRYSWRLDRLSAVAISPDGTLAAVGSAHGDVVVWDLD</sequence>
<name>A0A6P2DF18_9BACT</name>
<reference evidence="2 3" key="1">
    <citation type="submission" date="2019-05" db="EMBL/GenBank/DDBJ databases">
        <authorList>
            <consortium name="Science for Life Laboratories"/>
        </authorList>
    </citation>
    <scope>NUCLEOTIDE SEQUENCE [LARGE SCALE GENOMIC DNA]</scope>
    <source>
        <strain evidence="2">Soil9</strain>
    </source>
</reference>